<proteinExistence type="predicted"/>
<dbReference type="EMBL" id="CAAALY010249217">
    <property type="protein sequence ID" value="VEL35163.1"/>
    <property type="molecule type" value="Genomic_DNA"/>
</dbReference>
<gene>
    <name evidence="1" type="ORF">PXEA_LOCUS28603</name>
</gene>
<organism evidence="1 2">
    <name type="scientific">Protopolystoma xenopodis</name>
    <dbReference type="NCBI Taxonomy" id="117903"/>
    <lineage>
        <taxon>Eukaryota</taxon>
        <taxon>Metazoa</taxon>
        <taxon>Spiralia</taxon>
        <taxon>Lophotrochozoa</taxon>
        <taxon>Platyhelminthes</taxon>
        <taxon>Monogenea</taxon>
        <taxon>Polyopisthocotylea</taxon>
        <taxon>Polystomatidea</taxon>
        <taxon>Polystomatidae</taxon>
        <taxon>Protopolystoma</taxon>
    </lineage>
</organism>
<sequence>MLISSIHKTKLHIFSLPSSQTVAWLSDEAYQRWRLLRPSSKALTSYSNQQRITLHTLDGTILLPADRLVSVLPGLTLGSSNRLMAGGSGSLVIELLAEIVMDSGVFTIVKLKKNLPYPTQASSLPIPLEAFAQKDLTSEQFFQQSMFTSQELTRLVSHARQTSKLILSLLGLGDQVCMQVFKRLLGFDSSTNMSTLQPESCSPNLTEIHLDG</sequence>
<comment type="caution">
    <text evidence="1">The sequence shown here is derived from an EMBL/GenBank/DDBJ whole genome shotgun (WGS) entry which is preliminary data.</text>
</comment>
<accession>A0A3S5B6I8</accession>
<dbReference type="AlphaFoldDB" id="A0A3S5B6I8"/>
<keyword evidence="2" id="KW-1185">Reference proteome</keyword>
<protein>
    <submittedName>
        <fullName evidence="1">Uncharacterized protein</fullName>
    </submittedName>
</protein>
<reference evidence="1" key="1">
    <citation type="submission" date="2018-11" db="EMBL/GenBank/DDBJ databases">
        <authorList>
            <consortium name="Pathogen Informatics"/>
        </authorList>
    </citation>
    <scope>NUCLEOTIDE SEQUENCE</scope>
</reference>
<name>A0A3S5B6I8_9PLAT</name>
<dbReference type="OrthoDB" id="10620653at2759"/>
<evidence type="ECO:0000313" key="1">
    <source>
        <dbReference type="EMBL" id="VEL35163.1"/>
    </source>
</evidence>
<evidence type="ECO:0000313" key="2">
    <source>
        <dbReference type="Proteomes" id="UP000784294"/>
    </source>
</evidence>
<dbReference type="Proteomes" id="UP000784294">
    <property type="component" value="Unassembled WGS sequence"/>
</dbReference>